<evidence type="ECO:0000259" key="1">
    <source>
        <dbReference type="PROSITE" id="PS50181"/>
    </source>
</evidence>
<evidence type="ECO:0000313" key="2">
    <source>
        <dbReference type="EMBL" id="KAF6164964.1"/>
    </source>
</evidence>
<comment type="caution">
    <text evidence="2">The sequence shown here is derived from an EMBL/GenBank/DDBJ whole genome shotgun (WGS) entry which is preliminary data.</text>
</comment>
<dbReference type="InterPro" id="IPR036047">
    <property type="entry name" value="F-box-like_dom_sf"/>
</dbReference>
<dbReference type="InterPro" id="IPR044809">
    <property type="entry name" value="AUF1-like"/>
</dbReference>
<dbReference type="Gene3D" id="1.20.1280.50">
    <property type="match status" value="1"/>
</dbReference>
<accession>A0A7J7ND33</accession>
<dbReference type="EMBL" id="JACGCM010000868">
    <property type="protein sequence ID" value="KAF6164964.1"/>
    <property type="molecule type" value="Genomic_DNA"/>
</dbReference>
<evidence type="ECO:0000313" key="3">
    <source>
        <dbReference type="Proteomes" id="UP000541444"/>
    </source>
</evidence>
<keyword evidence="3" id="KW-1185">Reference proteome</keyword>
<feature type="domain" description="F-box" evidence="1">
    <location>
        <begin position="13"/>
        <end position="61"/>
    </location>
</feature>
<gene>
    <name evidence="2" type="ORF">GIB67_005333</name>
</gene>
<dbReference type="AlphaFoldDB" id="A0A7J7ND33"/>
<reference evidence="2 3" key="1">
    <citation type="journal article" date="2020" name="IScience">
        <title>Genome Sequencing of the Endangered Kingdonia uniflora (Circaeasteraceae, Ranunculales) Reveals Potential Mechanisms of Evolutionary Specialization.</title>
        <authorList>
            <person name="Sun Y."/>
            <person name="Deng T."/>
            <person name="Zhang A."/>
            <person name="Moore M.J."/>
            <person name="Landis J.B."/>
            <person name="Lin N."/>
            <person name="Zhang H."/>
            <person name="Zhang X."/>
            <person name="Huang J."/>
            <person name="Zhang X."/>
            <person name="Sun H."/>
            <person name="Wang H."/>
        </authorList>
    </citation>
    <scope>NUCLEOTIDE SEQUENCE [LARGE SCALE GENOMIC DNA]</scope>
    <source>
        <strain evidence="2">TB1705</strain>
        <tissue evidence="2">Leaf</tissue>
    </source>
</reference>
<dbReference type="Pfam" id="PF12937">
    <property type="entry name" value="F-box-like"/>
    <property type="match status" value="1"/>
</dbReference>
<proteinExistence type="predicted"/>
<dbReference type="PROSITE" id="PS50181">
    <property type="entry name" value="FBOX"/>
    <property type="match status" value="1"/>
</dbReference>
<name>A0A7J7ND33_9MAGN</name>
<dbReference type="OrthoDB" id="660108at2759"/>
<organism evidence="2 3">
    <name type="scientific">Kingdonia uniflora</name>
    <dbReference type="NCBI Taxonomy" id="39325"/>
    <lineage>
        <taxon>Eukaryota</taxon>
        <taxon>Viridiplantae</taxon>
        <taxon>Streptophyta</taxon>
        <taxon>Embryophyta</taxon>
        <taxon>Tracheophyta</taxon>
        <taxon>Spermatophyta</taxon>
        <taxon>Magnoliopsida</taxon>
        <taxon>Ranunculales</taxon>
        <taxon>Circaeasteraceae</taxon>
        <taxon>Kingdonia</taxon>
    </lineage>
</organism>
<dbReference type="PANTHER" id="PTHR31215">
    <property type="entry name" value="OS05G0510400 PROTEIN-RELATED"/>
    <property type="match status" value="1"/>
</dbReference>
<dbReference type="Proteomes" id="UP000541444">
    <property type="component" value="Unassembled WGS sequence"/>
</dbReference>
<dbReference type="InterPro" id="IPR001810">
    <property type="entry name" value="F-box_dom"/>
</dbReference>
<sequence length="343" mass="38725">MVPRHQNSSPTVLDNFDRIPDDLILIIFNSLSDIKTLTHCRLVSKRFNSLVSRVENLLVRVDSVILNETGDNDDWFLLNLIKTILHSLQDLVSRKRLFSTPPQDTSSSPSEILRGFEKMRTLEIELPAGDLRLGKGTVIRWRAQFGKTLKSCVIFAVQEISTVEEREINGRDEEETDALKLRVVWTISALIAASARHYLLKDVIRKHKEMESLVLRDKDGEGVVVMGKNDLSQFREANGDANQDRGEGEGHISKVGWKTRTTVPAVRMRMRHEPQLDIGGRVWLKGATLVVIRPAEQMETTKAEVEEQKHDMGLTLGAFEGLFGEAAVALVKKPSYLLEMNSF</sequence>
<protein>
    <recommendedName>
        <fullName evidence="1">F-box domain-containing protein</fullName>
    </recommendedName>
</protein>
<dbReference type="SUPFAM" id="SSF81383">
    <property type="entry name" value="F-box domain"/>
    <property type="match status" value="1"/>
</dbReference>